<protein>
    <submittedName>
        <fullName evidence="1">Uncharacterized protein</fullName>
    </submittedName>
</protein>
<name>A0A0A9H020_ARUDO</name>
<evidence type="ECO:0000313" key="1">
    <source>
        <dbReference type="EMBL" id="JAE26223.1"/>
    </source>
</evidence>
<reference evidence="1" key="1">
    <citation type="submission" date="2014-09" db="EMBL/GenBank/DDBJ databases">
        <authorList>
            <person name="Magalhaes I.L.F."/>
            <person name="Oliveira U."/>
            <person name="Santos F.R."/>
            <person name="Vidigal T.H.D.A."/>
            <person name="Brescovit A.D."/>
            <person name="Santos A.J."/>
        </authorList>
    </citation>
    <scope>NUCLEOTIDE SEQUENCE</scope>
    <source>
        <tissue evidence="1">Shoot tissue taken approximately 20 cm above the soil surface</tissue>
    </source>
</reference>
<sequence length="38" mass="4398">MRPILWCQAVPHARHLSATLLDHPLHLRRRPASSLPLH</sequence>
<reference evidence="1" key="2">
    <citation type="journal article" date="2015" name="Data Brief">
        <title>Shoot transcriptome of the giant reed, Arundo donax.</title>
        <authorList>
            <person name="Barrero R.A."/>
            <person name="Guerrero F.D."/>
            <person name="Moolhuijzen P."/>
            <person name="Goolsby J.A."/>
            <person name="Tidwell J."/>
            <person name="Bellgard S.E."/>
            <person name="Bellgard M.I."/>
        </authorList>
    </citation>
    <scope>NUCLEOTIDE SEQUENCE</scope>
    <source>
        <tissue evidence="1">Shoot tissue taken approximately 20 cm above the soil surface</tissue>
    </source>
</reference>
<accession>A0A0A9H020</accession>
<dbReference type="EMBL" id="GBRH01171673">
    <property type="protein sequence ID" value="JAE26223.1"/>
    <property type="molecule type" value="Transcribed_RNA"/>
</dbReference>
<organism evidence="1">
    <name type="scientific">Arundo donax</name>
    <name type="common">Giant reed</name>
    <name type="synonym">Donax arundinaceus</name>
    <dbReference type="NCBI Taxonomy" id="35708"/>
    <lineage>
        <taxon>Eukaryota</taxon>
        <taxon>Viridiplantae</taxon>
        <taxon>Streptophyta</taxon>
        <taxon>Embryophyta</taxon>
        <taxon>Tracheophyta</taxon>
        <taxon>Spermatophyta</taxon>
        <taxon>Magnoliopsida</taxon>
        <taxon>Liliopsida</taxon>
        <taxon>Poales</taxon>
        <taxon>Poaceae</taxon>
        <taxon>PACMAD clade</taxon>
        <taxon>Arundinoideae</taxon>
        <taxon>Arundineae</taxon>
        <taxon>Arundo</taxon>
    </lineage>
</organism>
<proteinExistence type="predicted"/>
<dbReference type="AlphaFoldDB" id="A0A0A9H020"/>